<feature type="domain" description="Nucleotide modification associated" evidence="2">
    <location>
        <begin position="2"/>
        <end position="211"/>
    </location>
</feature>
<dbReference type="HOGENOM" id="CLU_108029_0_0_6"/>
<evidence type="ECO:0000259" key="2">
    <source>
        <dbReference type="Pfam" id="PF18753"/>
    </source>
</evidence>
<evidence type="ECO:0000313" key="3">
    <source>
        <dbReference type="EMBL" id="ABC30317.1"/>
    </source>
</evidence>
<dbReference type="eggNOG" id="ENOG502Z8HI">
    <property type="taxonomic scope" value="Bacteria"/>
</dbReference>
<gene>
    <name evidence="3" type="ordered locus">HCH_03574</name>
</gene>
<feature type="region of interest" description="Disordered" evidence="1">
    <location>
        <begin position="221"/>
        <end position="249"/>
    </location>
</feature>
<organism evidence="3 4">
    <name type="scientific">Hahella chejuensis (strain KCTC 2396)</name>
    <dbReference type="NCBI Taxonomy" id="349521"/>
    <lineage>
        <taxon>Bacteria</taxon>
        <taxon>Pseudomonadati</taxon>
        <taxon>Pseudomonadota</taxon>
        <taxon>Gammaproteobacteria</taxon>
        <taxon>Oceanospirillales</taxon>
        <taxon>Hahellaceae</taxon>
        <taxon>Hahella</taxon>
    </lineage>
</organism>
<evidence type="ECO:0000313" key="4">
    <source>
        <dbReference type="Proteomes" id="UP000000238"/>
    </source>
</evidence>
<protein>
    <recommendedName>
        <fullName evidence="2">Nucleotide modification associated domain-containing protein</fullName>
    </recommendedName>
</protein>
<dbReference type="RefSeq" id="WP_011397385.1">
    <property type="nucleotide sequence ID" value="NC_007645.1"/>
</dbReference>
<dbReference type="AlphaFoldDB" id="Q2SGA7"/>
<evidence type="ECO:0000256" key="1">
    <source>
        <dbReference type="SAM" id="MobiDB-lite"/>
    </source>
</evidence>
<name>Q2SGA7_HAHCH</name>
<dbReference type="Pfam" id="PF18753">
    <property type="entry name" value="Nmad2"/>
    <property type="match status" value="1"/>
</dbReference>
<accession>Q2SGA7</accession>
<dbReference type="OrthoDB" id="2080678at2"/>
<feature type="compositionally biased region" description="Polar residues" evidence="1">
    <location>
        <begin position="230"/>
        <end position="249"/>
    </location>
</feature>
<proteinExistence type="predicted"/>
<dbReference type="KEGG" id="hch:HCH_03574"/>
<keyword evidence="4" id="KW-1185">Reference proteome</keyword>
<sequence length="249" mass="28088">MRLYSYKMTHDSGFAPNPFGEWLTLATCKPYIRMNDNVEKGTWIAGFSSVALNHDAVGCERLVYLMEVSERLSIGDYYKDSRFQNKIPDMSAKSAIERAGDNIYELLPSGDPKDYTHYRQVKNPSHWDIKQDKPHMGCQEEDISGKYVLIAKTFYYFGCEPLVIPDEYRPSVPKGSSVYGNLTEGDRAKAFIGFICDQYKTGLIHLPHTFDADEKTCGSCAPKPAEKTPKTTCAPPNQNPSRQATTQSR</sequence>
<dbReference type="EMBL" id="CP000155">
    <property type="protein sequence ID" value="ABC30317.1"/>
    <property type="molecule type" value="Genomic_DNA"/>
</dbReference>
<reference evidence="3 4" key="1">
    <citation type="journal article" date="2005" name="Nucleic Acids Res.">
        <title>Genomic blueprint of Hahella chejuensis, a marine microbe producing an algicidal agent.</title>
        <authorList>
            <person name="Jeong H."/>
            <person name="Yim J.H."/>
            <person name="Lee C."/>
            <person name="Choi S.-H."/>
            <person name="Park Y.K."/>
            <person name="Yoon S.H."/>
            <person name="Hur C.-G."/>
            <person name="Kang H.-Y."/>
            <person name="Kim D."/>
            <person name="Lee H.H."/>
            <person name="Park K.H."/>
            <person name="Park S.-H."/>
            <person name="Park H.-S."/>
            <person name="Lee H.K."/>
            <person name="Oh T.K."/>
            <person name="Kim J.F."/>
        </authorList>
    </citation>
    <scope>NUCLEOTIDE SEQUENCE [LARGE SCALE GENOMIC DNA]</scope>
    <source>
        <strain evidence="3 4">KCTC 2396</strain>
    </source>
</reference>
<dbReference type="InterPro" id="IPR041180">
    <property type="entry name" value="Nmad2"/>
</dbReference>
<dbReference type="Proteomes" id="UP000000238">
    <property type="component" value="Chromosome"/>
</dbReference>